<gene>
    <name evidence="1" type="ORF">TMSB3V08_LOCUS3098</name>
</gene>
<accession>A0A7R9HN51</accession>
<name>A0A7R9HN51_9NEOP</name>
<dbReference type="EMBL" id="OB793133">
    <property type="protein sequence ID" value="CAD7426205.1"/>
    <property type="molecule type" value="Genomic_DNA"/>
</dbReference>
<reference evidence="1" key="1">
    <citation type="submission" date="2020-11" db="EMBL/GenBank/DDBJ databases">
        <authorList>
            <person name="Tran Van P."/>
        </authorList>
    </citation>
    <scope>NUCLEOTIDE SEQUENCE</scope>
</reference>
<protein>
    <submittedName>
        <fullName evidence="1">Uncharacterized protein</fullName>
    </submittedName>
</protein>
<dbReference type="AlphaFoldDB" id="A0A7R9HN51"/>
<proteinExistence type="predicted"/>
<organism evidence="1">
    <name type="scientific">Timema monikensis</name>
    <dbReference type="NCBI Taxonomy" id="170555"/>
    <lineage>
        <taxon>Eukaryota</taxon>
        <taxon>Metazoa</taxon>
        <taxon>Ecdysozoa</taxon>
        <taxon>Arthropoda</taxon>
        <taxon>Hexapoda</taxon>
        <taxon>Insecta</taxon>
        <taxon>Pterygota</taxon>
        <taxon>Neoptera</taxon>
        <taxon>Polyneoptera</taxon>
        <taxon>Phasmatodea</taxon>
        <taxon>Timematodea</taxon>
        <taxon>Timematoidea</taxon>
        <taxon>Timematidae</taxon>
        <taxon>Timema</taxon>
    </lineage>
</organism>
<evidence type="ECO:0000313" key="1">
    <source>
        <dbReference type="EMBL" id="CAD7426205.1"/>
    </source>
</evidence>
<sequence length="321" mass="36659">MLEAECWRQPDIKYKSSPDYPTREQALLSTKRHTRNTKCLLFTKRHTRNTKCLLFTKRHTRYTKCPSLYQAPHSEHKVPFFLPSVTLGTQSALLSTKRHTWNTKCPSLYQAPHSEHKVPFFDFYQASHSEHKVPFFVPSATLSRLPISAPTRGLPLKFRRTGVAREGEGDSVKSVRPSVSFESSTDARQGASLHCQPRHDDVRCETGFYISQISPCTCRIQEPDTDTTVVACERMASFSQVVQALQNKFPPDADITLKIAYSQLEDLEGHSLQELGLAVTNLKLNHDNLSKVPMQQFFLEQMLEMSPKDLNIYLDTHLHVI</sequence>